<keyword evidence="4" id="KW-1185">Reference proteome</keyword>
<dbReference type="AlphaFoldDB" id="A0A0P7B7E2"/>
<name>A0A0P7B7E2_9HYPO</name>
<dbReference type="PANTHER" id="PTHR21068">
    <property type="entry name" value="SPARTIN"/>
    <property type="match status" value="1"/>
</dbReference>
<feature type="domain" description="Senescence" evidence="2">
    <location>
        <begin position="306"/>
        <end position="492"/>
    </location>
</feature>
<reference evidence="3 4" key="1">
    <citation type="submission" date="2015-09" db="EMBL/GenBank/DDBJ databases">
        <title>Draft genome of a European isolate of the apple canker pathogen Neonectria ditissima.</title>
        <authorList>
            <person name="Gomez-Cortecero A."/>
            <person name="Harrison R.J."/>
            <person name="Armitage A.D."/>
        </authorList>
    </citation>
    <scope>NUCLEOTIDE SEQUENCE [LARGE SCALE GENOMIC DNA]</scope>
    <source>
        <strain evidence="3 4">R09/05</strain>
    </source>
</reference>
<protein>
    <recommendedName>
        <fullName evidence="2">Senescence domain-containing protein</fullName>
    </recommendedName>
</protein>
<evidence type="ECO:0000313" key="4">
    <source>
        <dbReference type="Proteomes" id="UP000050424"/>
    </source>
</evidence>
<dbReference type="EMBL" id="LKCW01000003">
    <property type="protein sequence ID" value="KPM46043.1"/>
    <property type="molecule type" value="Genomic_DNA"/>
</dbReference>
<dbReference type="Pfam" id="PF06911">
    <property type="entry name" value="Senescence"/>
    <property type="match status" value="1"/>
</dbReference>
<dbReference type="InterPro" id="IPR045036">
    <property type="entry name" value="Spartin-like"/>
</dbReference>
<dbReference type="GO" id="GO:0005886">
    <property type="term" value="C:plasma membrane"/>
    <property type="evidence" value="ECO:0007669"/>
    <property type="project" value="TreeGrafter"/>
</dbReference>
<sequence length="557" mass="59078">MPLTPVFHGLLNEPPYLLSATPPPRFALPLTQSTPQDPKLLYAVEGINAYHISNGKEKSLTLSGSQTLSLLMVPTSSGLADTSGVGAGEEDFYLHLHLPPELDLPLPATTQIYHQPPTSYLIPRWDLGPDSGAFTRIEFPAPGSRKGVQEDVDTFETILAQCTAFLERAPPPRQRPSKGSSKESSRESSRGLPKGSSKAAMDKDREAAEERLPAYNPAEYSPGQAYVQGSHSSHPGGRIVLVDEEDGSVIGELTDGYQVLEDSAIRPGSKDPVEIALPADGSQNISVQPVSQGYVEMDHHPAYKKSTIVSSASKASRLIVTTSDIVSKTLTSQANNFTKNTKPVATPVTFAPATHERVRRINQFSTKAAVVSATTVGAIGNVAQNFGANLSRRKDGRARGYDKDGNPIDTYKPGVLNKSLMAFNTVVDGIEQAGRNLLTGTSSSVTTVVGHRWGAEAGEVSKNLGGGFKNVGLVYIDVTGVSRRAILKSVAKGMVVGKVKGGGEVIVGGTDNNSNAALVTEGRDKGNGKDAYSTYGDGQSTFGDYDPYGKKPAKGPF</sequence>
<dbReference type="OrthoDB" id="20821at2759"/>
<gene>
    <name evidence="3" type="ORF">AK830_g470</name>
</gene>
<feature type="region of interest" description="Disordered" evidence="1">
    <location>
        <begin position="520"/>
        <end position="557"/>
    </location>
</feature>
<feature type="compositionally biased region" description="Basic and acidic residues" evidence="1">
    <location>
        <begin position="180"/>
        <end position="189"/>
    </location>
</feature>
<comment type="caution">
    <text evidence="3">The sequence shown here is derived from an EMBL/GenBank/DDBJ whole genome shotgun (WGS) entry which is preliminary data.</text>
</comment>
<evidence type="ECO:0000313" key="3">
    <source>
        <dbReference type="EMBL" id="KPM46043.1"/>
    </source>
</evidence>
<dbReference type="PANTHER" id="PTHR21068:SF43">
    <property type="entry name" value="SPARTIN"/>
    <property type="match status" value="1"/>
</dbReference>
<dbReference type="STRING" id="78410.A0A0P7B7E2"/>
<dbReference type="InterPro" id="IPR009686">
    <property type="entry name" value="Senescence/spartin_C"/>
</dbReference>
<proteinExistence type="predicted"/>
<feature type="region of interest" description="Disordered" evidence="1">
    <location>
        <begin position="165"/>
        <end position="208"/>
    </location>
</feature>
<accession>A0A0P7B7E2</accession>
<organism evidence="3 4">
    <name type="scientific">Neonectria ditissima</name>
    <dbReference type="NCBI Taxonomy" id="78410"/>
    <lineage>
        <taxon>Eukaryota</taxon>
        <taxon>Fungi</taxon>
        <taxon>Dikarya</taxon>
        <taxon>Ascomycota</taxon>
        <taxon>Pezizomycotina</taxon>
        <taxon>Sordariomycetes</taxon>
        <taxon>Hypocreomycetidae</taxon>
        <taxon>Hypocreales</taxon>
        <taxon>Nectriaceae</taxon>
        <taxon>Neonectria</taxon>
    </lineage>
</organism>
<evidence type="ECO:0000256" key="1">
    <source>
        <dbReference type="SAM" id="MobiDB-lite"/>
    </source>
</evidence>
<dbReference type="Proteomes" id="UP000050424">
    <property type="component" value="Unassembled WGS sequence"/>
</dbReference>
<evidence type="ECO:0000259" key="2">
    <source>
        <dbReference type="Pfam" id="PF06911"/>
    </source>
</evidence>
<feature type="region of interest" description="Disordered" evidence="1">
    <location>
        <begin position="217"/>
        <end position="236"/>
    </location>
</feature>
<dbReference type="GO" id="GO:0051301">
    <property type="term" value="P:cell division"/>
    <property type="evidence" value="ECO:0007669"/>
    <property type="project" value="TreeGrafter"/>
</dbReference>